<dbReference type="STRING" id="1041826.FCOL_13280"/>
<organism evidence="1 2">
    <name type="scientific">Flavobacterium columnare (strain ATCC 49512 / CIP 103533 / TG 44/87)</name>
    <dbReference type="NCBI Taxonomy" id="1041826"/>
    <lineage>
        <taxon>Bacteria</taxon>
        <taxon>Pseudomonadati</taxon>
        <taxon>Bacteroidota</taxon>
        <taxon>Flavobacteriia</taxon>
        <taxon>Flavobacteriales</taxon>
        <taxon>Flavobacteriaceae</taxon>
        <taxon>Flavobacterium</taxon>
    </lineage>
</organism>
<dbReference type="AlphaFoldDB" id="G8XBN6"/>
<dbReference type="Proteomes" id="UP000005638">
    <property type="component" value="Chromosome"/>
</dbReference>
<keyword evidence="2" id="KW-1185">Reference proteome</keyword>
<protein>
    <recommendedName>
        <fullName evidence="3">Lipoprotein</fullName>
    </recommendedName>
</protein>
<name>G8XBN6_FLACA</name>
<proteinExistence type="predicted"/>
<reference evidence="1 2" key="1">
    <citation type="journal article" date="2012" name="J. Bacteriol.">
        <title>Genome Sequence of the Fish Pathogen Flavobacterium columnare ATCC 49512.</title>
        <authorList>
            <person name="Tekedar H.C."/>
            <person name="Karsi A."/>
            <person name="Gillaspy A.F."/>
            <person name="Dyer D.W."/>
            <person name="Benton N.R."/>
            <person name="Zaitshik J."/>
            <person name="Vamenta S."/>
            <person name="Banes M.M."/>
            <person name="Gulsoy N."/>
            <person name="Aboko-Cole M."/>
            <person name="Waldbieser G.C."/>
            <person name="Lawrence M.L."/>
        </authorList>
    </citation>
    <scope>NUCLEOTIDE SEQUENCE [LARGE SCALE GENOMIC DNA]</scope>
    <source>
        <strain evidence="2">ATCC 49512 / CIP 103533 / TG 44/87</strain>
    </source>
</reference>
<evidence type="ECO:0000313" key="1">
    <source>
        <dbReference type="EMBL" id="AEW87451.1"/>
    </source>
</evidence>
<sequence length="175" mass="19970">MKKNALTLFSILVLLVSCKSKNTALTTSETIAITDEKNKELNITSESTESVIKKNQQEEMLVEYTANTRGYSLRIKLTQKSLSYTENRDADDFKEVKLTAKQIDELQTLFDQINLKELEKIKAPTELRYHDGAPHADLKITKKGEEYQSTGFDHGHPPVEIEKFVSKLVSYINKE</sequence>
<evidence type="ECO:0008006" key="3">
    <source>
        <dbReference type="Google" id="ProtNLM"/>
    </source>
</evidence>
<dbReference type="GeneID" id="60758945"/>
<dbReference type="KEGG" id="fco:FCOL_13280"/>
<gene>
    <name evidence="1" type="ordered locus">FCOL_13280</name>
</gene>
<dbReference type="EMBL" id="CP003222">
    <property type="protein sequence ID" value="AEW87451.1"/>
    <property type="molecule type" value="Genomic_DNA"/>
</dbReference>
<dbReference type="PROSITE" id="PS51257">
    <property type="entry name" value="PROKAR_LIPOPROTEIN"/>
    <property type="match status" value="1"/>
</dbReference>
<accession>G8XBN6</accession>
<evidence type="ECO:0000313" key="2">
    <source>
        <dbReference type="Proteomes" id="UP000005638"/>
    </source>
</evidence>
<dbReference type="HOGENOM" id="CLU_130882_0_0_10"/>
<dbReference type="eggNOG" id="COG3187">
    <property type="taxonomic scope" value="Bacteria"/>
</dbReference>
<dbReference type="RefSeq" id="WP_014166704.1">
    <property type="nucleotide sequence ID" value="NC_016510.2"/>
</dbReference>